<feature type="compositionally biased region" description="Polar residues" evidence="1">
    <location>
        <begin position="163"/>
        <end position="185"/>
    </location>
</feature>
<dbReference type="RefSeq" id="XP_007771890.1">
    <property type="nucleotide sequence ID" value="XM_007773700.1"/>
</dbReference>
<name>A0A5M3MEY2_CONPW</name>
<feature type="region of interest" description="Disordered" evidence="1">
    <location>
        <begin position="78"/>
        <end position="111"/>
    </location>
</feature>
<feature type="compositionally biased region" description="Basic and acidic residues" evidence="1">
    <location>
        <begin position="235"/>
        <end position="244"/>
    </location>
</feature>
<reference evidence="4" key="1">
    <citation type="journal article" date="2012" name="Science">
        <title>The Paleozoic origin of enzymatic lignin decomposition reconstructed from 31 fungal genomes.</title>
        <authorList>
            <person name="Floudas D."/>
            <person name="Binder M."/>
            <person name="Riley R."/>
            <person name="Barry K."/>
            <person name="Blanchette R.A."/>
            <person name="Henrissat B."/>
            <person name="Martinez A.T."/>
            <person name="Otillar R."/>
            <person name="Spatafora J.W."/>
            <person name="Yadav J.S."/>
            <person name="Aerts A."/>
            <person name="Benoit I."/>
            <person name="Boyd A."/>
            <person name="Carlson A."/>
            <person name="Copeland A."/>
            <person name="Coutinho P.M."/>
            <person name="de Vries R.P."/>
            <person name="Ferreira P."/>
            <person name="Findley K."/>
            <person name="Foster B."/>
            <person name="Gaskell J."/>
            <person name="Glotzer D."/>
            <person name="Gorecki P."/>
            <person name="Heitman J."/>
            <person name="Hesse C."/>
            <person name="Hori C."/>
            <person name="Igarashi K."/>
            <person name="Jurgens J.A."/>
            <person name="Kallen N."/>
            <person name="Kersten P."/>
            <person name="Kohler A."/>
            <person name="Kuees U."/>
            <person name="Kumar T.K.A."/>
            <person name="Kuo A."/>
            <person name="LaButti K."/>
            <person name="Larrondo L.F."/>
            <person name="Lindquist E."/>
            <person name="Ling A."/>
            <person name="Lombard V."/>
            <person name="Lucas S."/>
            <person name="Lundell T."/>
            <person name="Martin R."/>
            <person name="McLaughlin D.J."/>
            <person name="Morgenstern I."/>
            <person name="Morin E."/>
            <person name="Murat C."/>
            <person name="Nagy L.G."/>
            <person name="Nolan M."/>
            <person name="Ohm R.A."/>
            <person name="Patyshakuliyeva A."/>
            <person name="Rokas A."/>
            <person name="Ruiz-Duenas F.J."/>
            <person name="Sabat G."/>
            <person name="Salamov A."/>
            <person name="Samejima M."/>
            <person name="Schmutz J."/>
            <person name="Slot J.C."/>
            <person name="St John F."/>
            <person name="Stenlid J."/>
            <person name="Sun H."/>
            <person name="Sun S."/>
            <person name="Syed K."/>
            <person name="Tsang A."/>
            <person name="Wiebenga A."/>
            <person name="Young D."/>
            <person name="Pisabarro A."/>
            <person name="Eastwood D.C."/>
            <person name="Martin F."/>
            <person name="Cullen D."/>
            <person name="Grigoriev I.V."/>
            <person name="Hibbett D.S."/>
        </authorList>
    </citation>
    <scope>NUCLEOTIDE SEQUENCE [LARGE SCALE GENOMIC DNA]</scope>
    <source>
        <strain evidence="4">RWD-64-598 SS2</strain>
    </source>
</reference>
<sequence>MDTRTRASYNTESHLRTSYDACFDLGEHVPFNPNPAVTQSSPARPARFFYNYANTYLPVFSSRDPRLADYRSLPISQGSYSSPLRKSGEVSSTPTQGVRVNDELASSPSPLTKYLSPAYDGISPPMAGSRTPFERHFTSFASNFGNPWTSPVDCSPVDRGSRATVSSSPGCLSTTASPESPNPADSSEPTPSPQSSQTLFSSPLTEVSSLTQLSSPHHSDKLPSSSRRSRAARKSYLEEGHSDDNSSDSSFKLTPPHHQKRRRDDSADSLKYSSSRRQGKRRRVSGPADKNHTRMSQRGRPSATKSSHTCSSPPVIQQRSFGSTIPVKPEYSLFYRRFPVSPYYKCEGDDTFVLKTRLKSFGGATYNHPKGVLDLYTPRFVKGIGASKVGLCPICCEPHHRGGDGQDVWLSTKFSAFKWSVVGSVPMSQWLIVNQILNFMESLSYHMQYAHGISATSARPFSPPTDFRTVKRSEASKREKTYIEEGKCHKCKKWVPIEGVKDVEVKVKELFWWKHAAACHQGQHIEGDDDYLIKDDIFHGLKHLAES</sequence>
<feature type="compositionally biased region" description="Polar residues" evidence="1">
    <location>
        <begin position="206"/>
        <end position="216"/>
    </location>
</feature>
<dbReference type="PANTHER" id="PTHR28125">
    <property type="entry name" value="MEIOTIC EXPRESSION UP-REGULATED PROTEIN 26"/>
    <property type="match status" value="1"/>
</dbReference>
<feature type="domain" description="Transcription regulator Rua1 C-terminal" evidence="2">
    <location>
        <begin position="373"/>
        <end position="418"/>
    </location>
</feature>
<feature type="compositionally biased region" description="Polar residues" evidence="1">
    <location>
        <begin position="78"/>
        <end position="110"/>
    </location>
</feature>
<dbReference type="Proteomes" id="UP000053558">
    <property type="component" value="Unassembled WGS sequence"/>
</dbReference>
<feature type="domain" description="Transcription regulator Rua1 C-terminal" evidence="2">
    <location>
        <begin position="443"/>
        <end position="520"/>
    </location>
</feature>
<proteinExistence type="predicted"/>
<dbReference type="PANTHER" id="PTHR28125:SF2">
    <property type="entry name" value="MEIOTIC EXPRESSION UP-REGULATED PROTEIN 26"/>
    <property type="match status" value="1"/>
</dbReference>
<evidence type="ECO:0000313" key="3">
    <source>
        <dbReference type="EMBL" id="EIW77829.1"/>
    </source>
</evidence>
<evidence type="ECO:0000313" key="4">
    <source>
        <dbReference type="Proteomes" id="UP000053558"/>
    </source>
</evidence>
<dbReference type="KEGG" id="cput:CONPUDRAFT_75615"/>
<keyword evidence="4" id="KW-1185">Reference proteome</keyword>
<feature type="region of interest" description="Disordered" evidence="1">
    <location>
        <begin position="155"/>
        <end position="321"/>
    </location>
</feature>
<organism evidence="3 4">
    <name type="scientific">Coniophora puteana (strain RWD-64-598)</name>
    <name type="common">Brown rot fungus</name>
    <dbReference type="NCBI Taxonomy" id="741705"/>
    <lineage>
        <taxon>Eukaryota</taxon>
        <taxon>Fungi</taxon>
        <taxon>Dikarya</taxon>
        <taxon>Basidiomycota</taxon>
        <taxon>Agaricomycotina</taxon>
        <taxon>Agaricomycetes</taxon>
        <taxon>Agaricomycetidae</taxon>
        <taxon>Boletales</taxon>
        <taxon>Coniophorineae</taxon>
        <taxon>Coniophoraceae</taxon>
        <taxon>Coniophora</taxon>
    </lineage>
</organism>
<dbReference type="GeneID" id="19209389"/>
<gene>
    <name evidence="3" type="ORF">CONPUDRAFT_75615</name>
</gene>
<dbReference type="InterPro" id="IPR028012">
    <property type="entry name" value="Rua1_C"/>
</dbReference>
<protein>
    <recommendedName>
        <fullName evidence="2">Transcription regulator Rua1 C-terminal domain-containing protein</fullName>
    </recommendedName>
</protein>
<comment type="caution">
    <text evidence="3">The sequence shown here is derived from an EMBL/GenBank/DDBJ whole genome shotgun (WGS) entry which is preliminary data.</text>
</comment>
<dbReference type="OrthoDB" id="5595379at2759"/>
<dbReference type="Pfam" id="PF14616">
    <property type="entry name" value="Rua1_C"/>
    <property type="match status" value="2"/>
</dbReference>
<accession>A0A5M3MEY2</accession>
<dbReference type="EMBL" id="JH711583">
    <property type="protein sequence ID" value="EIW77829.1"/>
    <property type="molecule type" value="Genomic_DNA"/>
</dbReference>
<feature type="compositionally biased region" description="Low complexity" evidence="1">
    <location>
        <begin position="186"/>
        <end position="205"/>
    </location>
</feature>
<evidence type="ECO:0000256" key="1">
    <source>
        <dbReference type="SAM" id="MobiDB-lite"/>
    </source>
</evidence>
<feature type="compositionally biased region" description="Polar residues" evidence="1">
    <location>
        <begin position="303"/>
        <end position="321"/>
    </location>
</feature>
<dbReference type="AlphaFoldDB" id="A0A5M3MEY2"/>
<evidence type="ECO:0000259" key="2">
    <source>
        <dbReference type="Pfam" id="PF14616"/>
    </source>
</evidence>